<accession>A0A8J7WSE8</accession>
<sequence>MVLSVSGVLLLGIITFILFRKDGLKVSHMIVCMLFGFYLASTSLAGSIKNSADSVAGFISGLHF</sequence>
<name>A0A8J7WSE8_9ACTN</name>
<organism evidence="1 2">
    <name type="scientific">Actinocrinis puniceicyclus</name>
    <dbReference type="NCBI Taxonomy" id="977794"/>
    <lineage>
        <taxon>Bacteria</taxon>
        <taxon>Bacillati</taxon>
        <taxon>Actinomycetota</taxon>
        <taxon>Actinomycetes</taxon>
        <taxon>Catenulisporales</taxon>
        <taxon>Actinospicaceae</taxon>
        <taxon>Actinocrinis</taxon>
    </lineage>
</organism>
<proteinExistence type="predicted"/>
<comment type="caution">
    <text evidence="1">The sequence shown here is derived from an EMBL/GenBank/DDBJ whole genome shotgun (WGS) entry which is preliminary data.</text>
</comment>
<evidence type="ECO:0000313" key="1">
    <source>
        <dbReference type="EMBL" id="MBS2965607.1"/>
    </source>
</evidence>
<protein>
    <submittedName>
        <fullName evidence="1">DUF2304 domain-containing protein</fullName>
    </submittedName>
</protein>
<dbReference type="AlphaFoldDB" id="A0A8J7WSE8"/>
<evidence type="ECO:0000313" key="2">
    <source>
        <dbReference type="Proteomes" id="UP000677913"/>
    </source>
</evidence>
<gene>
    <name evidence="1" type="ORF">KGA66_21330</name>
</gene>
<dbReference type="Proteomes" id="UP000677913">
    <property type="component" value="Unassembled WGS sequence"/>
</dbReference>
<reference evidence="1" key="1">
    <citation type="submission" date="2021-04" db="EMBL/GenBank/DDBJ databases">
        <title>Genome based classification of Actinospica acidithermotolerans sp. nov., an actinobacterium isolated from an Indonesian hot spring.</title>
        <authorList>
            <person name="Kusuma A.B."/>
            <person name="Putra K.E."/>
            <person name="Nafisah S."/>
            <person name="Loh J."/>
            <person name="Nouioui I."/>
            <person name="Goodfellow M."/>
        </authorList>
    </citation>
    <scope>NUCLEOTIDE SEQUENCE</scope>
    <source>
        <strain evidence="1">DSM 45618</strain>
    </source>
</reference>
<keyword evidence="2" id="KW-1185">Reference proteome</keyword>
<dbReference type="EMBL" id="JAGSXH010000092">
    <property type="protein sequence ID" value="MBS2965607.1"/>
    <property type="molecule type" value="Genomic_DNA"/>
</dbReference>
<dbReference type="RefSeq" id="WP_211469962.1">
    <property type="nucleotide sequence ID" value="NZ_JAGSXH010000092.1"/>
</dbReference>